<accession>A0ABS7DIA2</accession>
<dbReference type="EMBL" id="JAGFNY010000044">
    <property type="protein sequence ID" value="MBW7571020.1"/>
    <property type="molecule type" value="Genomic_DNA"/>
</dbReference>
<dbReference type="Proteomes" id="UP000731465">
    <property type="component" value="Unassembled WGS sequence"/>
</dbReference>
<evidence type="ECO:0000313" key="2">
    <source>
        <dbReference type="Proteomes" id="UP000731465"/>
    </source>
</evidence>
<keyword evidence="2" id="KW-1185">Reference proteome</keyword>
<organism evidence="1 2">
    <name type="scientific">Succinivibrio faecicola</name>
    <dbReference type="NCBI Taxonomy" id="2820300"/>
    <lineage>
        <taxon>Bacteria</taxon>
        <taxon>Pseudomonadati</taxon>
        <taxon>Pseudomonadota</taxon>
        <taxon>Gammaproteobacteria</taxon>
        <taxon>Aeromonadales</taxon>
        <taxon>Succinivibrionaceae</taxon>
        <taxon>Succinivibrio</taxon>
    </lineage>
</organism>
<proteinExistence type="predicted"/>
<protein>
    <submittedName>
        <fullName evidence="1">Uncharacterized protein</fullName>
    </submittedName>
</protein>
<comment type="caution">
    <text evidence="1">The sequence shown here is derived from an EMBL/GenBank/DDBJ whole genome shotgun (WGS) entry which is preliminary data.</text>
</comment>
<gene>
    <name evidence="1" type="ORF">J5V48_08950</name>
</gene>
<name>A0ABS7DIA2_9GAMM</name>
<sequence length="63" mass="7390">MKIEISLSQWSVIQNALVDDIEDFKKTAELETSNEASRTFLYEAATRRERVLKALQEQIKEQF</sequence>
<reference evidence="1 2" key="1">
    <citation type="submission" date="2021-03" db="EMBL/GenBank/DDBJ databases">
        <title>Succinivibrio sp. nov. isolated from feces of cow.</title>
        <authorList>
            <person name="Choi J.-Y."/>
        </authorList>
    </citation>
    <scope>NUCLEOTIDE SEQUENCE [LARGE SCALE GENOMIC DNA]</scope>
    <source>
        <strain evidence="1 2">AGMB01872</strain>
    </source>
</reference>
<evidence type="ECO:0000313" key="1">
    <source>
        <dbReference type="EMBL" id="MBW7571020.1"/>
    </source>
</evidence>
<dbReference type="RefSeq" id="WP_219938244.1">
    <property type="nucleotide sequence ID" value="NZ_JAGFNY010000044.1"/>
</dbReference>